<gene>
    <name evidence="2" type="ORF">AB6A40_011035</name>
</gene>
<accession>A0ABD6F299</accession>
<keyword evidence="3" id="KW-1185">Reference proteome</keyword>
<sequence length="120" mass="13485">MKLAACRIYLVLMTGGPQKLPKALSDELDNTDRIRNMARISHKRDRRKKPLRGTRAWIEAKKERARRQGNSGELGFRQSIAVILLIENLKLSVIGSSSIASFIQSDLCCIRGLVGEPIRL</sequence>
<name>A0ABD6F299_9BILA</name>
<proteinExistence type="predicted"/>
<dbReference type="Pfam" id="PF12589">
    <property type="entry name" value="WBS_methylT"/>
    <property type="match status" value="1"/>
</dbReference>
<dbReference type="Proteomes" id="UP001608902">
    <property type="component" value="Unassembled WGS sequence"/>
</dbReference>
<comment type="caution">
    <text evidence="2">The sequence shown here is derived from an EMBL/GenBank/DDBJ whole genome shotgun (WGS) entry which is preliminary data.</text>
</comment>
<evidence type="ECO:0000313" key="2">
    <source>
        <dbReference type="EMBL" id="MFH4984326.1"/>
    </source>
</evidence>
<evidence type="ECO:0000313" key="3">
    <source>
        <dbReference type="Proteomes" id="UP001608902"/>
    </source>
</evidence>
<evidence type="ECO:0000259" key="1">
    <source>
        <dbReference type="Pfam" id="PF12589"/>
    </source>
</evidence>
<dbReference type="AlphaFoldDB" id="A0ABD6F299"/>
<dbReference type="EMBL" id="JBGFUD010016690">
    <property type="protein sequence ID" value="MFH4984326.1"/>
    <property type="molecule type" value="Genomic_DNA"/>
</dbReference>
<dbReference type="InterPro" id="IPR022238">
    <property type="entry name" value="Bud23_C"/>
</dbReference>
<reference evidence="2 3" key="1">
    <citation type="submission" date="2024-08" db="EMBL/GenBank/DDBJ databases">
        <title>Gnathostoma spinigerum genome.</title>
        <authorList>
            <person name="Gonzalez-Bertolin B."/>
            <person name="Monzon S."/>
            <person name="Zaballos A."/>
            <person name="Jimenez P."/>
            <person name="Dekumyoy P."/>
            <person name="Varona S."/>
            <person name="Cuesta I."/>
            <person name="Sumanam S."/>
            <person name="Adisakwattana P."/>
            <person name="Gasser R.B."/>
            <person name="Hernandez-Gonzalez A."/>
            <person name="Young N.D."/>
            <person name="Perteguer M.J."/>
        </authorList>
    </citation>
    <scope>NUCLEOTIDE SEQUENCE [LARGE SCALE GENOMIC DNA]</scope>
    <source>
        <strain evidence="2">AL3</strain>
        <tissue evidence="2">Liver</tissue>
    </source>
</reference>
<protein>
    <recommendedName>
        <fullName evidence="1">18S rRNA (guanine(1575)-N(7))-methyltransferase Bud23 C-terminal domain-containing protein</fullName>
    </recommendedName>
</protein>
<feature type="domain" description="18S rRNA (guanine(1575)-N(7))-methyltransferase Bud23 C-terminal" evidence="1">
    <location>
        <begin position="12"/>
        <end position="70"/>
    </location>
</feature>
<organism evidence="2 3">
    <name type="scientific">Gnathostoma spinigerum</name>
    <dbReference type="NCBI Taxonomy" id="75299"/>
    <lineage>
        <taxon>Eukaryota</taxon>
        <taxon>Metazoa</taxon>
        <taxon>Ecdysozoa</taxon>
        <taxon>Nematoda</taxon>
        <taxon>Chromadorea</taxon>
        <taxon>Rhabditida</taxon>
        <taxon>Spirurina</taxon>
        <taxon>Gnathostomatomorpha</taxon>
        <taxon>Gnathostomatoidea</taxon>
        <taxon>Gnathostomatidae</taxon>
        <taxon>Gnathostoma</taxon>
    </lineage>
</organism>